<protein>
    <submittedName>
        <fullName evidence="3">Chromo domain-containing protein</fullName>
    </submittedName>
</protein>
<gene>
    <name evidence="1" type="ORF">BPAG_LOCUS13438</name>
</gene>
<name>A0A0N4TX27_BRUPA</name>
<proteinExistence type="predicted"/>
<evidence type="ECO:0000313" key="3">
    <source>
        <dbReference type="WBParaSite" id="BPAG_0001351001-mRNA-1"/>
    </source>
</evidence>
<reference evidence="1 2" key="2">
    <citation type="submission" date="2018-11" db="EMBL/GenBank/DDBJ databases">
        <authorList>
            <consortium name="Pathogen Informatics"/>
        </authorList>
    </citation>
    <scope>NUCLEOTIDE SEQUENCE [LARGE SCALE GENOMIC DNA]</scope>
</reference>
<dbReference type="EMBL" id="UZAD01013394">
    <property type="protein sequence ID" value="VDN94623.1"/>
    <property type="molecule type" value="Genomic_DNA"/>
</dbReference>
<dbReference type="WBParaSite" id="BPAG_0001351001-mRNA-1">
    <property type="protein sequence ID" value="BPAG_0001351001-mRNA-1"/>
    <property type="gene ID" value="BPAG_0001351001"/>
</dbReference>
<keyword evidence="2" id="KW-1185">Reference proteome</keyword>
<reference evidence="3" key="1">
    <citation type="submission" date="2017-02" db="UniProtKB">
        <authorList>
            <consortium name="WormBaseParasite"/>
        </authorList>
    </citation>
    <scope>IDENTIFICATION</scope>
</reference>
<sequence>MMNLLQAFVNSGISNFERRTRVNASSTGVLPEQYEQLLVTPEIDPYTITRNADGSTRIGKFKFISLVHWEILNGSVEETVAIMKLHSLEWCSKATKIIKNERGDLK</sequence>
<organism evidence="3">
    <name type="scientific">Brugia pahangi</name>
    <name type="common">Filarial nematode worm</name>
    <dbReference type="NCBI Taxonomy" id="6280"/>
    <lineage>
        <taxon>Eukaryota</taxon>
        <taxon>Metazoa</taxon>
        <taxon>Ecdysozoa</taxon>
        <taxon>Nematoda</taxon>
        <taxon>Chromadorea</taxon>
        <taxon>Rhabditida</taxon>
        <taxon>Spirurina</taxon>
        <taxon>Spiruromorpha</taxon>
        <taxon>Filarioidea</taxon>
        <taxon>Onchocercidae</taxon>
        <taxon>Brugia</taxon>
    </lineage>
</organism>
<dbReference type="AlphaFoldDB" id="A0A0N4TX27"/>
<accession>A0A0N4TX27</accession>
<dbReference type="Proteomes" id="UP000278627">
    <property type="component" value="Unassembled WGS sequence"/>
</dbReference>
<evidence type="ECO:0000313" key="2">
    <source>
        <dbReference type="Proteomes" id="UP000278627"/>
    </source>
</evidence>
<evidence type="ECO:0000313" key="1">
    <source>
        <dbReference type="EMBL" id="VDN94623.1"/>
    </source>
</evidence>